<keyword evidence="10" id="KW-0670">Pyruvate</keyword>
<keyword evidence="6" id="KW-0865">Zymogen</keyword>
<keyword evidence="5" id="KW-0472">Membrane</keyword>
<evidence type="ECO:0000256" key="8">
    <source>
        <dbReference type="ARBA" id="ARBA00023239"/>
    </source>
</evidence>
<proteinExistence type="predicted"/>
<evidence type="ECO:0000256" key="5">
    <source>
        <dbReference type="ARBA" id="ARBA00023136"/>
    </source>
</evidence>
<evidence type="ECO:0000256" key="9">
    <source>
        <dbReference type="ARBA" id="ARBA00023264"/>
    </source>
</evidence>
<evidence type="ECO:0000256" key="6">
    <source>
        <dbReference type="ARBA" id="ARBA00023145"/>
    </source>
</evidence>
<dbReference type="AlphaFoldDB" id="A0A6J4I168"/>
<gene>
    <name evidence="11" type="ORF">AVDCRST_MAG77-1398</name>
</gene>
<dbReference type="EC" id="4.1.1.65" evidence="11"/>
<evidence type="ECO:0000256" key="4">
    <source>
        <dbReference type="ARBA" id="ARBA00023098"/>
    </source>
</evidence>
<protein>
    <submittedName>
        <fullName evidence="11">Phosphatidylserine decarboxylase</fullName>
        <ecNumber evidence="11">4.1.1.65</ecNumber>
    </submittedName>
</protein>
<evidence type="ECO:0000256" key="7">
    <source>
        <dbReference type="ARBA" id="ARBA00023209"/>
    </source>
</evidence>
<keyword evidence="9" id="KW-1208">Phospholipid metabolism</keyword>
<evidence type="ECO:0000256" key="1">
    <source>
        <dbReference type="ARBA" id="ARBA00022475"/>
    </source>
</evidence>
<keyword evidence="1" id="KW-1003">Cell membrane</keyword>
<dbReference type="GO" id="GO:0008654">
    <property type="term" value="P:phospholipid biosynthetic process"/>
    <property type="evidence" value="ECO:0007669"/>
    <property type="project" value="UniProtKB-KW"/>
</dbReference>
<evidence type="ECO:0000256" key="10">
    <source>
        <dbReference type="ARBA" id="ARBA00023317"/>
    </source>
</evidence>
<keyword evidence="3" id="KW-0210">Decarboxylase</keyword>
<dbReference type="PANTHER" id="PTHR35809">
    <property type="entry name" value="ARCHAETIDYLSERINE DECARBOXYLASE PROENZYME-RELATED"/>
    <property type="match status" value="1"/>
</dbReference>
<keyword evidence="4" id="KW-0443">Lipid metabolism</keyword>
<name>A0A6J4I168_9CHLR</name>
<dbReference type="EMBL" id="CADCTC010000090">
    <property type="protein sequence ID" value="CAA9238730.1"/>
    <property type="molecule type" value="Genomic_DNA"/>
</dbReference>
<keyword evidence="7" id="KW-0594">Phospholipid biosynthesis</keyword>
<dbReference type="Pfam" id="PF02666">
    <property type="entry name" value="PS_Dcarbxylase"/>
    <property type="match status" value="1"/>
</dbReference>
<dbReference type="PANTHER" id="PTHR35809:SF1">
    <property type="entry name" value="ARCHAETIDYLSERINE DECARBOXYLASE PROENZYME-RELATED"/>
    <property type="match status" value="1"/>
</dbReference>
<keyword evidence="2" id="KW-0444">Lipid biosynthesis</keyword>
<sequence>MAALAAVGALAASRRQPALRTAGAGLLAVGVWAAWFFRDPVRRCPAHPDTLYAAADGVVLLVDEVDEDWHIQGRALRIATFLSAFDVHVNRCPAAARLVASRRDPGSFAPAFLRHGAEGNARQLLALEVDGRPPQTRRLVVAQIVGFMARRIVSWRLPGDRLAAGQKVGMIRFGSRTDVLAPAGAVRPLVRPGDRVLAGLTPIARYS</sequence>
<dbReference type="GO" id="GO:0004609">
    <property type="term" value="F:phosphatidylserine decarboxylase activity"/>
    <property type="evidence" value="ECO:0007669"/>
    <property type="project" value="UniProtKB-EC"/>
</dbReference>
<dbReference type="InterPro" id="IPR003817">
    <property type="entry name" value="PS_Dcarbxylase"/>
</dbReference>
<evidence type="ECO:0000313" key="11">
    <source>
        <dbReference type="EMBL" id="CAA9238730.1"/>
    </source>
</evidence>
<keyword evidence="8 11" id="KW-0456">Lyase</keyword>
<organism evidence="11">
    <name type="scientific">uncultured Chloroflexota bacterium</name>
    <dbReference type="NCBI Taxonomy" id="166587"/>
    <lineage>
        <taxon>Bacteria</taxon>
        <taxon>Bacillati</taxon>
        <taxon>Chloroflexota</taxon>
        <taxon>environmental samples</taxon>
    </lineage>
</organism>
<dbReference type="InterPro" id="IPR033175">
    <property type="entry name" value="PSD-A"/>
</dbReference>
<accession>A0A6J4I168</accession>
<evidence type="ECO:0000256" key="3">
    <source>
        <dbReference type="ARBA" id="ARBA00022793"/>
    </source>
</evidence>
<evidence type="ECO:0000256" key="2">
    <source>
        <dbReference type="ARBA" id="ARBA00022516"/>
    </source>
</evidence>
<reference evidence="11" key="1">
    <citation type="submission" date="2020-02" db="EMBL/GenBank/DDBJ databases">
        <authorList>
            <person name="Meier V. D."/>
        </authorList>
    </citation>
    <scope>NUCLEOTIDE SEQUENCE</scope>
    <source>
        <strain evidence="11">AVDCRST_MAG77</strain>
    </source>
</reference>